<comment type="caution">
    <text evidence="1">The sequence shown here is derived from an EMBL/GenBank/DDBJ whole genome shotgun (WGS) entry which is preliminary data.</text>
</comment>
<evidence type="ECO:0000313" key="2">
    <source>
        <dbReference type="Proteomes" id="UP001316803"/>
    </source>
</evidence>
<reference evidence="1 2" key="1">
    <citation type="submission" date="2022-12" db="EMBL/GenBank/DDBJ databases">
        <title>Genomic features and morphological characterization of a novel Knufia sp. strain isolated from spacecraft assembly facility.</title>
        <authorList>
            <person name="Teixeira M."/>
            <person name="Chander A.M."/>
            <person name="Stajich J.E."/>
            <person name="Venkateswaran K."/>
        </authorList>
    </citation>
    <scope>NUCLEOTIDE SEQUENCE [LARGE SCALE GENOMIC DNA]</scope>
    <source>
        <strain evidence="1 2">FJI-L2-BK-P2</strain>
    </source>
</reference>
<dbReference type="AlphaFoldDB" id="A0AAN8EY08"/>
<dbReference type="Proteomes" id="UP001316803">
    <property type="component" value="Unassembled WGS sequence"/>
</dbReference>
<sequence>MPALNDLSLEALARIVAHTPYHPQNHENISLVCRRWRAVMGLPWLPREIARHQYPSLYRLTLATVDDVDFSRQELLTIWRKDQSLQVWQNLLQRKTHLPSNSCMAATALAGHIADTRQKLIQSNSSLIPALQDWVGMLFLAKVVSKLPSEAVFLLRFLFDTTQYSIFGKFNNDFEGRIVARVRSTGMNGKATWCAFFNLVETTELLGMGIRLHACVTRTEIDSWFKITEAEIQRLCGVNFTIGKRTLGLGIPTGIRTPMSLRFAMHERLLNIVNEGSLLGNIQLEDLPMDERWSTILTVAYEQMRLINAAVRSKFSEEGFADSLVDRLEFQDIGKNVAAVGKELSDIDTDGISGIIREMYSEPA</sequence>
<evidence type="ECO:0000313" key="1">
    <source>
        <dbReference type="EMBL" id="KAK5956236.1"/>
    </source>
</evidence>
<evidence type="ECO:0008006" key="3">
    <source>
        <dbReference type="Google" id="ProtNLM"/>
    </source>
</evidence>
<proteinExistence type="predicted"/>
<gene>
    <name evidence="1" type="ORF">OHC33_002811</name>
</gene>
<accession>A0AAN8EY08</accession>
<keyword evidence="2" id="KW-1185">Reference proteome</keyword>
<organism evidence="1 2">
    <name type="scientific">Knufia fluminis</name>
    <dbReference type="NCBI Taxonomy" id="191047"/>
    <lineage>
        <taxon>Eukaryota</taxon>
        <taxon>Fungi</taxon>
        <taxon>Dikarya</taxon>
        <taxon>Ascomycota</taxon>
        <taxon>Pezizomycotina</taxon>
        <taxon>Eurotiomycetes</taxon>
        <taxon>Chaetothyriomycetidae</taxon>
        <taxon>Chaetothyriales</taxon>
        <taxon>Trichomeriaceae</taxon>
        <taxon>Knufia</taxon>
    </lineage>
</organism>
<name>A0AAN8EY08_9EURO</name>
<dbReference type="EMBL" id="JAKLMC020000005">
    <property type="protein sequence ID" value="KAK5956236.1"/>
    <property type="molecule type" value="Genomic_DNA"/>
</dbReference>
<protein>
    <recommendedName>
        <fullName evidence="3">F-box domain-containing protein</fullName>
    </recommendedName>
</protein>